<protein>
    <recommendedName>
        <fullName evidence="5">Histidine kinase/HSP90-like ATPase domain-containing protein</fullName>
    </recommendedName>
</protein>
<name>A0ABP7BAW0_9MICO</name>
<keyword evidence="2" id="KW-0418">Kinase</keyword>
<evidence type="ECO:0000256" key="4">
    <source>
        <dbReference type="SAM" id="Phobius"/>
    </source>
</evidence>
<dbReference type="Gene3D" id="3.30.565.10">
    <property type="entry name" value="Histidine kinase-like ATPase, C-terminal domain"/>
    <property type="match status" value="1"/>
</dbReference>
<dbReference type="PANTHER" id="PTHR24421:SF61">
    <property type="entry name" value="OXYGEN SENSOR HISTIDINE KINASE NREB"/>
    <property type="match status" value="1"/>
</dbReference>
<sequence>MPAQDAIDEAWGRLPPAGRTVETAGRYTSARMERIIQIVIAVGALVVGGQAFVASWEVYHAGVAHGVLHAVMFVAVVAMALLCVVGRGVRVAAATLAIVYPVALLAWPAVMGAVPPDPQTQPWIFYLVNFATLAAMLAFPLAWQYVWAVSMSVLYAAVRLAWGGFEAPYWVGIGYDVSFALIQGGVFVTVGWVLRSLAGGVDEARSQAVAAYARATSADAGEQERVAVAALMHDSVLAALIAAERAQSPRQRQLAVSMAREALTRLANAESDDREGSDEPVSRAWIAGAVERSAAELGVPVVVSRADGGDDDAEVVPGRVARAVVLAATQAVANAVQHADAAGLAVSVSREGEGVRVEVSDTGPGVDVAAIPADRLGIRASIFARMAAAGGEARIASGARGTRVALTWTGENPV</sequence>
<keyword evidence="4" id="KW-1133">Transmembrane helix</keyword>
<feature type="transmembrane region" description="Helical" evidence="4">
    <location>
        <begin position="62"/>
        <end position="84"/>
    </location>
</feature>
<evidence type="ECO:0000313" key="7">
    <source>
        <dbReference type="Proteomes" id="UP001410795"/>
    </source>
</evidence>
<dbReference type="InterPro" id="IPR050482">
    <property type="entry name" value="Sensor_HK_TwoCompSys"/>
</dbReference>
<dbReference type="InterPro" id="IPR003594">
    <property type="entry name" value="HATPase_dom"/>
</dbReference>
<dbReference type="Proteomes" id="UP001410795">
    <property type="component" value="Unassembled WGS sequence"/>
</dbReference>
<keyword evidence="4" id="KW-0812">Transmembrane</keyword>
<dbReference type="EMBL" id="BAAAYV010000005">
    <property type="protein sequence ID" value="GAA3653401.1"/>
    <property type="molecule type" value="Genomic_DNA"/>
</dbReference>
<keyword evidence="3" id="KW-0902">Two-component regulatory system</keyword>
<accession>A0ABP7BAW0</accession>
<keyword evidence="4" id="KW-0472">Membrane</keyword>
<feature type="transmembrane region" description="Helical" evidence="4">
    <location>
        <begin position="123"/>
        <end position="139"/>
    </location>
</feature>
<feature type="domain" description="Histidine kinase/HSP90-like ATPase" evidence="5">
    <location>
        <begin position="324"/>
        <end position="407"/>
    </location>
</feature>
<organism evidence="6 7">
    <name type="scientific">Microbacterium marinilacus</name>
    <dbReference type="NCBI Taxonomy" id="415209"/>
    <lineage>
        <taxon>Bacteria</taxon>
        <taxon>Bacillati</taxon>
        <taxon>Actinomycetota</taxon>
        <taxon>Actinomycetes</taxon>
        <taxon>Micrococcales</taxon>
        <taxon>Microbacteriaceae</taxon>
        <taxon>Microbacterium</taxon>
    </lineage>
</organism>
<dbReference type="RefSeq" id="WP_246603409.1">
    <property type="nucleotide sequence ID" value="NZ_BAAAYV010000005.1"/>
</dbReference>
<dbReference type="InterPro" id="IPR036890">
    <property type="entry name" value="HATPase_C_sf"/>
</dbReference>
<keyword evidence="1" id="KW-0808">Transferase</keyword>
<evidence type="ECO:0000313" key="6">
    <source>
        <dbReference type="EMBL" id="GAA3653401.1"/>
    </source>
</evidence>
<feature type="transmembrane region" description="Helical" evidence="4">
    <location>
        <begin position="91"/>
        <end position="111"/>
    </location>
</feature>
<keyword evidence="7" id="KW-1185">Reference proteome</keyword>
<evidence type="ECO:0000256" key="3">
    <source>
        <dbReference type="ARBA" id="ARBA00023012"/>
    </source>
</evidence>
<feature type="transmembrane region" description="Helical" evidence="4">
    <location>
        <begin position="35"/>
        <end position="56"/>
    </location>
</feature>
<dbReference type="SUPFAM" id="SSF55874">
    <property type="entry name" value="ATPase domain of HSP90 chaperone/DNA topoisomerase II/histidine kinase"/>
    <property type="match status" value="1"/>
</dbReference>
<evidence type="ECO:0000259" key="5">
    <source>
        <dbReference type="Pfam" id="PF02518"/>
    </source>
</evidence>
<reference evidence="7" key="1">
    <citation type="journal article" date="2019" name="Int. J. Syst. Evol. Microbiol.">
        <title>The Global Catalogue of Microorganisms (GCM) 10K type strain sequencing project: providing services to taxonomists for standard genome sequencing and annotation.</title>
        <authorList>
            <consortium name="The Broad Institute Genomics Platform"/>
            <consortium name="The Broad Institute Genome Sequencing Center for Infectious Disease"/>
            <person name="Wu L."/>
            <person name="Ma J."/>
        </authorList>
    </citation>
    <scope>NUCLEOTIDE SEQUENCE [LARGE SCALE GENOMIC DNA]</scope>
    <source>
        <strain evidence="7">JCM 16546</strain>
    </source>
</reference>
<dbReference type="PANTHER" id="PTHR24421">
    <property type="entry name" value="NITRATE/NITRITE SENSOR PROTEIN NARX-RELATED"/>
    <property type="match status" value="1"/>
</dbReference>
<feature type="transmembrane region" description="Helical" evidence="4">
    <location>
        <begin position="177"/>
        <end position="198"/>
    </location>
</feature>
<evidence type="ECO:0000256" key="1">
    <source>
        <dbReference type="ARBA" id="ARBA00022679"/>
    </source>
</evidence>
<comment type="caution">
    <text evidence="6">The sequence shown here is derived from an EMBL/GenBank/DDBJ whole genome shotgun (WGS) entry which is preliminary data.</text>
</comment>
<dbReference type="Pfam" id="PF02518">
    <property type="entry name" value="HATPase_c"/>
    <property type="match status" value="1"/>
</dbReference>
<gene>
    <name evidence="6" type="ORF">GCM10022202_11590</name>
</gene>
<evidence type="ECO:0000256" key="2">
    <source>
        <dbReference type="ARBA" id="ARBA00022777"/>
    </source>
</evidence>
<proteinExistence type="predicted"/>